<evidence type="ECO:0000256" key="2">
    <source>
        <dbReference type="ARBA" id="ARBA00008573"/>
    </source>
</evidence>
<evidence type="ECO:0000313" key="9">
    <source>
        <dbReference type="Proteomes" id="UP000053237"/>
    </source>
</evidence>
<keyword evidence="9" id="KW-1185">Reference proteome</keyword>
<reference evidence="8 9" key="1">
    <citation type="submission" date="2012-05" db="EMBL/GenBank/DDBJ databases">
        <title>Recombination and specialization in a pathogen metapopulation.</title>
        <authorList>
            <person name="Gardiner A."/>
            <person name="Kemen E."/>
            <person name="Schultz-Larsen T."/>
            <person name="MacLean D."/>
            <person name="Van Oosterhout C."/>
            <person name="Jones J.D.G."/>
        </authorList>
    </citation>
    <scope>NUCLEOTIDE SEQUENCE [LARGE SCALE GENOMIC DNA]</scope>
    <source>
        <strain evidence="8 9">Ac Nc2</strain>
    </source>
</reference>
<evidence type="ECO:0000256" key="3">
    <source>
        <dbReference type="ARBA" id="ARBA00022692"/>
    </source>
</evidence>
<gene>
    <name evidence="8" type="ORF">BN9_016920</name>
</gene>
<evidence type="ECO:0000313" key="8">
    <source>
        <dbReference type="EMBL" id="CCI40908.1"/>
    </source>
</evidence>
<proteinExistence type="inferred from homology"/>
<dbReference type="AlphaFoldDB" id="A0A024G258"/>
<evidence type="ECO:0000256" key="1">
    <source>
        <dbReference type="ARBA" id="ARBA00004141"/>
    </source>
</evidence>
<dbReference type="InParanoid" id="A0A024G258"/>
<dbReference type="PANTHER" id="PTHR12300">
    <property type="entry name" value="HVA22-LIKE PROTEINS"/>
    <property type="match status" value="1"/>
</dbReference>
<evidence type="ECO:0000256" key="4">
    <source>
        <dbReference type="ARBA" id="ARBA00022989"/>
    </source>
</evidence>
<dbReference type="Pfam" id="PF03134">
    <property type="entry name" value="TB2_DP1_HVA22"/>
    <property type="match status" value="1"/>
</dbReference>
<dbReference type="InterPro" id="IPR004345">
    <property type="entry name" value="TB2_DP1_HVA22"/>
</dbReference>
<comment type="subcellular location">
    <subcellularLocation>
        <location evidence="1 6">Membrane</location>
        <topology evidence="1 6">Multi-pass membrane protein</topology>
    </subcellularLocation>
</comment>
<sequence>MEKAHEYKGMISKRLDKYSKLKELEEKTGIEKFYIFSAGLLVLGVFLFVIGGARLIVKLLGFLYPAYQSFKALSSSDVADDTQWLTYWVVFAFYNITEPITDLLLSWIPLYFLLKTGFLVWCYHPNTLGANVIYHNVIKPYIAPHVGAFDSVLQVTSDAAKNIATKLE</sequence>
<dbReference type="Proteomes" id="UP000053237">
    <property type="component" value="Unassembled WGS sequence"/>
</dbReference>
<comment type="similarity">
    <text evidence="2 6">Belongs to the DP1 family.</text>
</comment>
<dbReference type="GO" id="GO:0016020">
    <property type="term" value="C:membrane"/>
    <property type="evidence" value="ECO:0007669"/>
    <property type="project" value="UniProtKB-SubCell"/>
</dbReference>
<name>A0A024G258_9STRA</name>
<evidence type="ECO:0000256" key="7">
    <source>
        <dbReference type="SAM" id="Phobius"/>
    </source>
</evidence>
<dbReference type="STRING" id="65357.A0A024G258"/>
<comment type="caution">
    <text evidence="8">The sequence shown here is derived from an EMBL/GenBank/DDBJ whole genome shotgun (WGS) entry which is preliminary data.</text>
</comment>
<evidence type="ECO:0000256" key="5">
    <source>
        <dbReference type="ARBA" id="ARBA00023136"/>
    </source>
</evidence>
<accession>A0A024G258</accession>
<protein>
    <recommendedName>
        <fullName evidence="10">Receptor expression-enhancing protein</fullName>
    </recommendedName>
</protein>
<dbReference type="EMBL" id="CAIX01000012">
    <property type="protein sequence ID" value="CCI40908.1"/>
    <property type="molecule type" value="Genomic_DNA"/>
</dbReference>
<dbReference type="PANTHER" id="PTHR12300:SF161">
    <property type="entry name" value="RECEPTOR EXPRESSION-ENHANCING PROTEIN"/>
    <property type="match status" value="1"/>
</dbReference>
<keyword evidence="5 7" id="KW-0472">Membrane</keyword>
<organism evidence="8 9">
    <name type="scientific">Albugo candida</name>
    <dbReference type="NCBI Taxonomy" id="65357"/>
    <lineage>
        <taxon>Eukaryota</taxon>
        <taxon>Sar</taxon>
        <taxon>Stramenopiles</taxon>
        <taxon>Oomycota</taxon>
        <taxon>Peronosporomycetes</taxon>
        <taxon>Albuginales</taxon>
        <taxon>Albuginaceae</taxon>
        <taxon>Albugo</taxon>
    </lineage>
</organism>
<keyword evidence="4 7" id="KW-1133">Transmembrane helix</keyword>
<evidence type="ECO:0008006" key="10">
    <source>
        <dbReference type="Google" id="ProtNLM"/>
    </source>
</evidence>
<evidence type="ECO:0000256" key="6">
    <source>
        <dbReference type="RuleBase" id="RU362006"/>
    </source>
</evidence>
<feature type="transmembrane region" description="Helical" evidence="7">
    <location>
        <begin position="33"/>
        <end position="57"/>
    </location>
</feature>
<keyword evidence="3 7" id="KW-0812">Transmembrane</keyword>
<dbReference type="OrthoDB" id="10009287at2759"/>